<dbReference type="GeneID" id="66515536"/>
<dbReference type="Proteomes" id="UP000032614">
    <property type="component" value="Chromosome 1"/>
</dbReference>
<reference evidence="4" key="3">
    <citation type="submission" date="2022-08" db="EMBL/GenBank/DDBJ databases">
        <authorList>
            <person name="Kim S.-J."/>
        </authorList>
    </citation>
    <scope>NUCLEOTIDE SEQUENCE</scope>
    <source>
        <strain evidence="4">KJ</strain>
    </source>
</reference>
<dbReference type="EMBL" id="CP010026">
    <property type="protein sequence ID" value="AJZ60789.1"/>
    <property type="molecule type" value="Genomic_DNA"/>
</dbReference>
<dbReference type="RefSeq" id="WP_042276008.1">
    <property type="nucleotide sequence ID" value="NZ_CADFGE010000001.1"/>
</dbReference>
<evidence type="ECO:0000313" key="2">
    <source>
        <dbReference type="EMBL" id="AJZ60789.1"/>
    </source>
</evidence>
<dbReference type="InterPro" id="IPR039068">
    <property type="entry name" value="PqqC-like"/>
</dbReference>
<gene>
    <name evidence="3" type="ORF">GGD69_004655</name>
    <name evidence="2" type="ORF">OI25_1558</name>
    <name evidence="4" type="ORF">ParKJ_31650</name>
</gene>
<dbReference type="SUPFAM" id="SSF48613">
    <property type="entry name" value="Heme oxygenase-like"/>
    <property type="match status" value="1"/>
</dbReference>
<evidence type="ECO:0000313" key="4">
    <source>
        <dbReference type="EMBL" id="MDT8841991.1"/>
    </source>
</evidence>
<dbReference type="AlphaFoldDB" id="A0AAJ3SRI3"/>
<sequence>MFAIEEAVFSTDVIGDTQEELKARISVHPFLAACRAGTIGRPRLNRLLTQHAKYGEHFTRFLSALMANLRSGDDCLRLAGNLLEEIGLAEDSPTPHSKLYREMLADLGVNPADEPVYPETQNLIDTMYMLCRQTDPANGLGALCLGAEAIVPVFYADIVEGFVQAGVPRERLGFFTLHIECDDGHADTMRDIMARMVADDPASVVTMVSAGEAALNARLRLFDRLMAGGAQ</sequence>
<dbReference type="EMBL" id="JANSLM010000015">
    <property type="protein sequence ID" value="MDT8841991.1"/>
    <property type="molecule type" value="Genomic_DNA"/>
</dbReference>
<dbReference type="SMART" id="SM01236">
    <property type="entry name" value="Haem_oxygenase_2"/>
    <property type="match status" value="1"/>
</dbReference>
<reference evidence="2 5" key="1">
    <citation type="journal article" date="2015" name="Genome Announc.">
        <title>Complete genome sequences for 59 burkholderia isolates, both pathogenic and near neighbor.</title>
        <authorList>
            <person name="Johnson S.L."/>
            <person name="Bishop-Lilly K.A."/>
            <person name="Ladner J.T."/>
            <person name="Daligault H.E."/>
            <person name="Davenport K.W."/>
            <person name="Jaissle J."/>
            <person name="Frey K.G."/>
            <person name="Koroleva G.I."/>
            <person name="Bruce D.C."/>
            <person name="Coyne S.R."/>
            <person name="Broomall S.M."/>
            <person name="Li P.E."/>
            <person name="Teshima H."/>
            <person name="Gibbons H.S."/>
            <person name="Palacios G.F."/>
            <person name="Rosenzweig C.N."/>
            <person name="Redden C.L."/>
            <person name="Xu Y."/>
            <person name="Minogue T.D."/>
            <person name="Chain P.S."/>
        </authorList>
    </citation>
    <scope>NUCLEOTIDE SEQUENCE [LARGE SCALE GENOMIC DNA]</scope>
    <source>
        <strain evidence="2 5">ATCC BAA-463</strain>
    </source>
</reference>
<reference evidence="3 6" key="2">
    <citation type="submission" date="2020-08" db="EMBL/GenBank/DDBJ databases">
        <title>Genomic Encyclopedia of Type Strains, Phase IV (KMG-V): Genome sequencing to study the core and pangenomes of soil and plant-associated prokaryotes.</title>
        <authorList>
            <person name="Whitman W."/>
        </authorList>
    </citation>
    <scope>NUCLEOTIDE SEQUENCE [LARGE SCALE GENOMIC DNA]</scope>
    <source>
        <strain evidence="3 6">SEMIA 4013</strain>
    </source>
</reference>
<dbReference type="Gene3D" id="1.20.910.10">
    <property type="entry name" value="Heme oxygenase-like"/>
    <property type="match status" value="1"/>
</dbReference>
<dbReference type="PANTHER" id="PTHR40279:SF3">
    <property type="entry name" value="4-AMINOBENZOATE SYNTHASE"/>
    <property type="match status" value="1"/>
</dbReference>
<evidence type="ECO:0000313" key="6">
    <source>
        <dbReference type="Proteomes" id="UP000518681"/>
    </source>
</evidence>
<name>A0AAJ3SRI3_9BURK</name>
<dbReference type="InterPro" id="IPR016084">
    <property type="entry name" value="Haem_Oase-like_multi-hlx"/>
</dbReference>
<keyword evidence="1" id="KW-0560">Oxidoreductase</keyword>
<dbReference type="Proteomes" id="UP000518681">
    <property type="component" value="Unassembled WGS sequence"/>
</dbReference>
<evidence type="ECO:0000313" key="3">
    <source>
        <dbReference type="EMBL" id="MBB6203768.1"/>
    </source>
</evidence>
<dbReference type="KEGG" id="bfn:OI25_1558"/>
<organism evidence="4 7">
    <name type="scientific">Paraburkholderia fungorum</name>
    <dbReference type="NCBI Taxonomy" id="134537"/>
    <lineage>
        <taxon>Bacteria</taxon>
        <taxon>Pseudomonadati</taxon>
        <taxon>Pseudomonadota</taxon>
        <taxon>Betaproteobacteria</taxon>
        <taxon>Burkholderiales</taxon>
        <taxon>Burkholderiaceae</taxon>
        <taxon>Paraburkholderia</taxon>
    </lineage>
</organism>
<dbReference type="PANTHER" id="PTHR40279">
    <property type="entry name" value="PQQC-LIKE PROTEIN"/>
    <property type="match status" value="1"/>
</dbReference>
<dbReference type="Pfam" id="PF14518">
    <property type="entry name" value="Haem_oxygenas_2"/>
    <property type="match status" value="1"/>
</dbReference>
<proteinExistence type="predicted"/>
<dbReference type="EMBL" id="JACIIK010000008">
    <property type="protein sequence ID" value="MBB6203768.1"/>
    <property type="molecule type" value="Genomic_DNA"/>
</dbReference>
<dbReference type="GO" id="GO:0016491">
    <property type="term" value="F:oxidoreductase activity"/>
    <property type="evidence" value="ECO:0007669"/>
    <property type="project" value="UniProtKB-KW"/>
</dbReference>
<dbReference type="Proteomes" id="UP001246473">
    <property type="component" value="Unassembled WGS sequence"/>
</dbReference>
<evidence type="ECO:0000256" key="1">
    <source>
        <dbReference type="ARBA" id="ARBA00023002"/>
    </source>
</evidence>
<evidence type="ECO:0000313" key="5">
    <source>
        <dbReference type="Proteomes" id="UP000032614"/>
    </source>
</evidence>
<accession>A0AAJ3SRI3</accession>
<protein>
    <submittedName>
        <fullName evidence="4">Iron-containing redox enzyme family protein</fullName>
    </submittedName>
    <submittedName>
        <fullName evidence="3">Pyrroloquinoline quinone (PQQ) biosynthesis protein C</fullName>
    </submittedName>
</protein>
<evidence type="ECO:0000313" key="7">
    <source>
        <dbReference type="Proteomes" id="UP001246473"/>
    </source>
</evidence>